<name>A0A1I8FAI4_9PLAT</name>
<dbReference type="GO" id="GO:0046856">
    <property type="term" value="P:phosphatidylinositol dephosphorylation"/>
    <property type="evidence" value="ECO:0007669"/>
    <property type="project" value="InterPro"/>
</dbReference>
<dbReference type="InterPro" id="IPR046985">
    <property type="entry name" value="IP5"/>
</dbReference>
<dbReference type="PANTHER" id="PTHR11200">
    <property type="entry name" value="INOSITOL 5-PHOSPHATASE"/>
    <property type="match status" value="1"/>
</dbReference>
<evidence type="ECO:0000313" key="3">
    <source>
        <dbReference type="Proteomes" id="UP000095280"/>
    </source>
</evidence>
<dbReference type="AlphaFoldDB" id="A0A1I8FAI4"/>
<feature type="region of interest" description="Disordered" evidence="1">
    <location>
        <begin position="521"/>
        <end position="590"/>
    </location>
</feature>
<dbReference type="PANTHER" id="PTHR11200:SF257">
    <property type="entry name" value="PHOSPHOINOSITIDE 5-PHOSPHATASE"/>
    <property type="match status" value="1"/>
</dbReference>
<feature type="compositionally biased region" description="Pro residues" evidence="1">
    <location>
        <begin position="576"/>
        <end position="585"/>
    </location>
</feature>
<sequence>MWLQNGDSVSRIYARHGAPCGGRSKIKDAAADWFPEPYRIIFLRQFKQEAMDLLIHNSTLRGDLASERVLCCRNRFYIYRRVSYSYLLPVKPVTKSSRMSLRLGYILLTSVQLVGVCLYVFVRHGISQYIREVGTASMGRPLAQHDYVFWCGDFNYRNQSWQGARLSIRATSTKATQRLLQLINTILFSDEFDSSEKCRVPAYTDRVLWAQEFVREADWPWQTAHVSAENRARRNALLEAHSQCNSGPPDATSDCPAKSRAPNWTTVGTVLVELHLPDWAQNAAMADIVEDPDCPDPQPRLNATRAQSSIWLLIDRLAIAMAAAVCRHACWPPPPKSPAKSAPAPPPFAAPAETRRRHLRLPQAAAATARATAACFLFSSTEPQPPGAPQGAVARMVRFPGRGRRSRTRQIPRMMTAPRPPPQIETYRLRHPGPHPPSIRAPRRLGLSNQCGVLIRLFSIRVSSAQHPGPRTPWASATNGSSSASASGRPHRLSIRGPSSALQIRVSSASAFRVLDRLGLRTPIGTSSSGRPYRRPSHPMGMDHRPGPPGPHLLASDGVLDRRPVRFSSRRRPSRASPPPPPPRPQGSTEILSLSTLGAASNTMSSNYHSICSGSQISIAETHKPLPNPPPASPVYPTLNLRRPAHRAQAPRRRLRRRRFRDFFFGLHRALLSGSPDKNADRTAKPLSSVNKCRAPVAAAGGSGDQLLDEQLAALLNSEDEATAARAALMSAAAAGFGGSAAAAAAYSTSGVVGGAGYLVRRVSLTDLFNNCVRTVLQQGLVFTLPIFIMCILFKVLCHTVGEGFEETGISFLPRQIIHVSSGCLGLVILHHLFQEFTMLVLLLQISPHLDFPV</sequence>
<feature type="region of interest" description="Disordered" evidence="1">
    <location>
        <begin position="621"/>
        <end position="653"/>
    </location>
</feature>
<keyword evidence="3" id="KW-1185">Reference proteome</keyword>
<dbReference type="SUPFAM" id="SSF56219">
    <property type="entry name" value="DNase I-like"/>
    <property type="match status" value="1"/>
</dbReference>
<dbReference type="Proteomes" id="UP000095280">
    <property type="component" value="Unplaced"/>
</dbReference>
<dbReference type="WBParaSite" id="maker-unitig_27099-snap-gene-0.1-mRNA-1">
    <property type="protein sequence ID" value="maker-unitig_27099-snap-gene-0.1-mRNA-1"/>
    <property type="gene ID" value="maker-unitig_27099-snap-gene-0.1"/>
</dbReference>
<accession>A0A1I8FAI4</accession>
<protein>
    <submittedName>
        <fullName evidence="4">Endo/exonuclease/phosphatase domain-containing protein</fullName>
    </submittedName>
</protein>
<dbReference type="InterPro" id="IPR036691">
    <property type="entry name" value="Endo/exonu/phosph_ase_sf"/>
</dbReference>
<feature type="compositionally biased region" description="Basic residues" evidence="1">
    <location>
        <begin position="643"/>
        <end position="653"/>
    </location>
</feature>
<dbReference type="GO" id="GO:0098793">
    <property type="term" value="C:presynapse"/>
    <property type="evidence" value="ECO:0007669"/>
    <property type="project" value="GOC"/>
</dbReference>
<reference evidence="4" key="1">
    <citation type="submission" date="2016-11" db="UniProtKB">
        <authorList>
            <consortium name="WormBaseParasite"/>
        </authorList>
    </citation>
    <scope>IDENTIFICATION</scope>
</reference>
<dbReference type="Gene3D" id="3.60.10.10">
    <property type="entry name" value="Endonuclease/exonuclease/phosphatase"/>
    <property type="match status" value="1"/>
</dbReference>
<evidence type="ECO:0000256" key="2">
    <source>
        <dbReference type="SAM" id="Phobius"/>
    </source>
</evidence>
<dbReference type="GO" id="GO:0004439">
    <property type="term" value="F:phosphatidylinositol-4,5-bisphosphate 5-phosphatase activity"/>
    <property type="evidence" value="ECO:0007669"/>
    <property type="project" value="TreeGrafter"/>
</dbReference>
<feature type="transmembrane region" description="Helical" evidence="2">
    <location>
        <begin position="103"/>
        <end position="122"/>
    </location>
</feature>
<dbReference type="GO" id="GO:0048488">
    <property type="term" value="P:synaptic vesicle endocytosis"/>
    <property type="evidence" value="ECO:0007669"/>
    <property type="project" value="TreeGrafter"/>
</dbReference>
<keyword evidence="2" id="KW-0472">Membrane</keyword>
<feature type="transmembrane region" description="Helical" evidence="2">
    <location>
        <begin position="776"/>
        <end position="797"/>
    </location>
</feature>
<feature type="region of interest" description="Disordered" evidence="1">
    <location>
        <begin position="465"/>
        <end position="495"/>
    </location>
</feature>
<evidence type="ECO:0000313" key="4">
    <source>
        <dbReference type="WBParaSite" id="maker-unitig_27099-snap-gene-0.1-mRNA-1"/>
    </source>
</evidence>
<feature type="compositionally biased region" description="Low complexity" evidence="1">
    <location>
        <begin position="475"/>
        <end position="487"/>
    </location>
</feature>
<keyword evidence="2" id="KW-1133">Transmembrane helix</keyword>
<proteinExistence type="predicted"/>
<evidence type="ECO:0000256" key="1">
    <source>
        <dbReference type="SAM" id="MobiDB-lite"/>
    </source>
</evidence>
<organism evidence="3 4">
    <name type="scientific">Macrostomum lignano</name>
    <dbReference type="NCBI Taxonomy" id="282301"/>
    <lineage>
        <taxon>Eukaryota</taxon>
        <taxon>Metazoa</taxon>
        <taxon>Spiralia</taxon>
        <taxon>Lophotrochozoa</taxon>
        <taxon>Platyhelminthes</taxon>
        <taxon>Rhabditophora</taxon>
        <taxon>Macrostomorpha</taxon>
        <taxon>Macrostomida</taxon>
        <taxon>Macrostomidae</taxon>
        <taxon>Macrostomum</taxon>
    </lineage>
</organism>
<keyword evidence="2" id="KW-0812">Transmembrane</keyword>
<feature type="region of interest" description="Disordered" evidence="1">
    <location>
        <begin position="414"/>
        <end position="443"/>
    </location>
</feature>
<feature type="transmembrane region" description="Helical" evidence="2">
    <location>
        <begin position="817"/>
        <end position="834"/>
    </location>
</feature>